<evidence type="ECO:0000313" key="1">
    <source>
        <dbReference type="EMBL" id="QJA60806.1"/>
    </source>
</evidence>
<name>A0A6M3KD64_9ZZZZ</name>
<dbReference type="EMBL" id="MT141421">
    <property type="protein sequence ID" value="QJA60806.1"/>
    <property type="molecule type" value="Genomic_DNA"/>
</dbReference>
<dbReference type="Gene3D" id="3.40.50.300">
    <property type="entry name" value="P-loop containing nucleotide triphosphate hydrolases"/>
    <property type="match status" value="1"/>
</dbReference>
<accession>A0A6M3KD64</accession>
<evidence type="ECO:0000313" key="2">
    <source>
        <dbReference type="EMBL" id="QJA79495.1"/>
    </source>
</evidence>
<gene>
    <name evidence="2" type="ORF">MM415A00871_0021</name>
    <name evidence="1" type="ORF">MM415B01048_0014</name>
</gene>
<proteinExistence type="predicted"/>
<protein>
    <submittedName>
        <fullName evidence="2">Putative ATPase domain containing protein</fullName>
    </submittedName>
</protein>
<dbReference type="SUPFAM" id="SSF52540">
    <property type="entry name" value="P-loop containing nucleoside triphosphate hydrolases"/>
    <property type="match status" value="1"/>
</dbReference>
<dbReference type="InterPro" id="IPR027417">
    <property type="entry name" value="P-loop_NTPase"/>
</dbReference>
<dbReference type="AlphaFoldDB" id="A0A6M3KD64"/>
<dbReference type="EMBL" id="MT142383">
    <property type="protein sequence ID" value="QJA79495.1"/>
    <property type="molecule type" value="Genomic_DNA"/>
</dbReference>
<sequence>MSENKPSYKLIGLQADGLRKLRAISMQFADNGLIKIVGANQQGKTSILDTISILIGGKKFLKDGAMNPDVEKINLVGEITGYKIYREYREGKEPILRVVSSDGETQKGRVQDFLDSFINELTLQPLMFINLKPQEKLQKLMSLYKIDFTDIDKKITKLEEDRLFIGRDIRKIGDPVAPEEVEAVNIEELNKQRQKINDRNQVLREEWEGERNKKRQEIGIYNEIMQKRSSLISRLRATTENIAERKELLFNSEALNELHASDLKAQVQVLDKVVNHLNSFIKELPQVEPEKVLDIFALPEPDYIPAGELDEKIRLAYATNVKAKAYADYIDTLKLKQQLQIEYDQVDIQITALRNQKIEILSKVDTRINGLEIRIDGVYFQGIDTENLSDSQNMVLSLKLCSVMAPLLRAVFLDRGESLDKNTQIALDKWATENDIQVIMAEVDAIPDEKEDNCFYIIEGRLV</sequence>
<organism evidence="2">
    <name type="scientific">viral metagenome</name>
    <dbReference type="NCBI Taxonomy" id="1070528"/>
    <lineage>
        <taxon>unclassified sequences</taxon>
        <taxon>metagenomes</taxon>
        <taxon>organismal metagenomes</taxon>
    </lineage>
</organism>
<reference evidence="2" key="1">
    <citation type="submission" date="2020-03" db="EMBL/GenBank/DDBJ databases">
        <title>The deep terrestrial virosphere.</title>
        <authorList>
            <person name="Holmfeldt K."/>
            <person name="Nilsson E."/>
            <person name="Simone D."/>
            <person name="Lopez-Fernandez M."/>
            <person name="Wu X."/>
            <person name="de Brujin I."/>
            <person name="Lundin D."/>
            <person name="Andersson A."/>
            <person name="Bertilsson S."/>
            <person name="Dopson M."/>
        </authorList>
    </citation>
    <scope>NUCLEOTIDE SEQUENCE</scope>
    <source>
        <strain evidence="2">MM415A00871</strain>
        <strain evidence="1">MM415B01048</strain>
    </source>
</reference>